<dbReference type="InterPro" id="IPR008271">
    <property type="entry name" value="Ser/Thr_kinase_AS"/>
</dbReference>
<dbReference type="eggNOG" id="COG0515">
    <property type="taxonomic scope" value="Bacteria"/>
</dbReference>
<dbReference type="Pfam" id="PF00069">
    <property type="entry name" value="Pkinase"/>
    <property type="match status" value="1"/>
</dbReference>
<keyword evidence="3" id="KW-1185">Reference proteome</keyword>
<accession>U2ZIJ5</accession>
<dbReference type="Proteomes" id="UP000016570">
    <property type="component" value="Unassembled WGS sequence"/>
</dbReference>
<name>U2ZIJ5_VIBPR</name>
<dbReference type="Gene3D" id="1.10.510.10">
    <property type="entry name" value="Transferase(Phosphotransferase) domain 1"/>
    <property type="match status" value="1"/>
</dbReference>
<sequence length="175" mass="19888">MCTRLPGVTLNRYQPNRSDDWLSMLGAFESILHQLHLSGFIHADIKPANLLFDPHTQRASLIDFGCVIEVSHPISMNSVRELTPLYASAEQLRGMPLTPTSDWVALALTFATLMHQHPFRGRTIYQAAAEGWKPDPPLLPSRYHQLLVNQLRNIQQEAEHGRTTRREQNEQNASI</sequence>
<dbReference type="AlphaFoldDB" id="U2ZIJ5"/>
<dbReference type="STRING" id="1219065.VPR01S_08_01740"/>
<evidence type="ECO:0000313" key="3">
    <source>
        <dbReference type="Proteomes" id="UP000016570"/>
    </source>
</evidence>
<gene>
    <name evidence="2" type="ORF">VPR01S_08_01740</name>
</gene>
<evidence type="ECO:0000313" key="2">
    <source>
        <dbReference type="EMBL" id="GAD67591.1"/>
    </source>
</evidence>
<evidence type="ECO:0000259" key="1">
    <source>
        <dbReference type="PROSITE" id="PS50011"/>
    </source>
</evidence>
<proteinExistence type="predicted"/>
<protein>
    <recommendedName>
        <fullName evidence="1">Protein kinase domain-containing protein</fullName>
    </recommendedName>
</protein>
<organism evidence="2 3">
    <name type="scientific">Vibrio proteolyticus NBRC 13287</name>
    <dbReference type="NCBI Taxonomy" id="1219065"/>
    <lineage>
        <taxon>Bacteria</taxon>
        <taxon>Pseudomonadati</taxon>
        <taxon>Pseudomonadota</taxon>
        <taxon>Gammaproteobacteria</taxon>
        <taxon>Vibrionales</taxon>
        <taxon>Vibrionaceae</taxon>
        <taxon>Vibrio</taxon>
    </lineage>
</organism>
<comment type="caution">
    <text evidence="2">The sequence shown here is derived from an EMBL/GenBank/DDBJ whole genome shotgun (WGS) entry which is preliminary data.</text>
</comment>
<dbReference type="PROSITE" id="PS50011">
    <property type="entry name" value="PROTEIN_KINASE_DOM"/>
    <property type="match status" value="1"/>
</dbReference>
<dbReference type="SUPFAM" id="SSF56112">
    <property type="entry name" value="Protein kinase-like (PK-like)"/>
    <property type="match status" value="1"/>
</dbReference>
<dbReference type="PROSITE" id="PS00108">
    <property type="entry name" value="PROTEIN_KINASE_ST"/>
    <property type="match status" value="1"/>
</dbReference>
<reference evidence="2 3" key="1">
    <citation type="submission" date="2013-09" db="EMBL/GenBank/DDBJ databases">
        <title>Whole genome shotgun sequence of Vibrio proteolyticus NBRC 13287.</title>
        <authorList>
            <person name="Isaki S."/>
            <person name="Hosoyama A."/>
            <person name="Numata M."/>
            <person name="Hashimoto M."/>
            <person name="Hosoyama Y."/>
            <person name="Tsuchikane K."/>
            <person name="Noguchi M."/>
            <person name="Hirakata S."/>
            <person name="Ichikawa N."/>
            <person name="Ohji S."/>
            <person name="Yamazoe A."/>
            <person name="Fujita N."/>
        </authorList>
    </citation>
    <scope>NUCLEOTIDE SEQUENCE [LARGE SCALE GENOMIC DNA]</scope>
    <source>
        <strain evidence="2 3">NBRC 13287</strain>
    </source>
</reference>
<dbReference type="EMBL" id="BATJ01000008">
    <property type="protein sequence ID" value="GAD67591.1"/>
    <property type="molecule type" value="Genomic_DNA"/>
</dbReference>
<dbReference type="GO" id="GO:0005524">
    <property type="term" value="F:ATP binding"/>
    <property type="evidence" value="ECO:0007669"/>
    <property type="project" value="InterPro"/>
</dbReference>
<dbReference type="InterPro" id="IPR000719">
    <property type="entry name" value="Prot_kinase_dom"/>
</dbReference>
<dbReference type="InterPro" id="IPR011009">
    <property type="entry name" value="Kinase-like_dom_sf"/>
</dbReference>
<dbReference type="GO" id="GO:0004672">
    <property type="term" value="F:protein kinase activity"/>
    <property type="evidence" value="ECO:0007669"/>
    <property type="project" value="InterPro"/>
</dbReference>
<feature type="domain" description="Protein kinase" evidence="1">
    <location>
        <begin position="1"/>
        <end position="175"/>
    </location>
</feature>